<dbReference type="CDD" id="cd00519">
    <property type="entry name" value="Lipase_3"/>
    <property type="match status" value="1"/>
</dbReference>
<dbReference type="Pfam" id="PF01764">
    <property type="entry name" value="Lipase_3"/>
    <property type="match status" value="1"/>
</dbReference>
<feature type="domain" description="Fungal lipase-type" evidence="5">
    <location>
        <begin position="181"/>
        <end position="355"/>
    </location>
</feature>
<accession>A0AAD5YHI1</accession>
<comment type="caution">
    <text evidence="6">The sequence shown here is derived from an EMBL/GenBank/DDBJ whole genome shotgun (WGS) entry which is preliminary data.</text>
</comment>
<evidence type="ECO:0000259" key="5">
    <source>
        <dbReference type="Pfam" id="PF01764"/>
    </source>
</evidence>
<dbReference type="GO" id="GO:0006629">
    <property type="term" value="P:lipid metabolic process"/>
    <property type="evidence" value="ECO:0007669"/>
    <property type="project" value="InterPro"/>
</dbReference>
<dbReference type="InterPro" id="IPR002921">
    <property type="entry name" value="Fungal_lipase-type"/>
</dbReference>
<comment type="catalytic activity">
    <reaction evidence="4">
        <text>a monoacylglycerol + H2O = glycerol + a fatty acid + H(+)</text>
        <dbReference type="Rhea" id="RHEA:15245"/>
        <dbReference type="ChEBI" id="CHEBI:15377"/>
        <dbReference type="ChEBI" id="CHEBI:15378"/>
        <dbReference type="ChEBI" id="CHEBI:17408"/>
        <dbReference type="ChEBI" id="CHEBI:17754"/>
        <dbReference type="ChEBI" id="CHEBI:28868"/>
    </reaction>
</comment>
<evidence type="ECO:0000256" key="4">
    <source>
        <dbReference type="ARBA" id="ARBA00048461"/>
    </source>
</evidence>
<organism evidence="6 7">
    <name type="scientific">Meripilus lineatus</name>
    <dbReference type="NCBI Taxonomy" id="2056292"/>
    <lineage>
        <taxon>Eukaryota</taxon>
        <taxon>Fungi</taxon>
        <taxon>Dikarya</taxon>
        <taxon>Basidiomycota</taxon>
        <taxon>Agaricomycotina</taxon>
        <taxon>Agaricomycetes</taxon>
        <taxon>Polyporales</taxon>
        <taxon>Meripilaceae</taxon>
        <taxon>Meripilus</taxon>
    </lineage>
</organism>
<dbReference type="SUPFAM" id="SSF53474">
    <property type="entry name" value="alpha/beta-Hydrolases"/>
    <property type="match status" value="1"/>
</dbReference>
<dbReference type="Proteomes" id="UP001212997">
    <property type="component" value="Unassembled WGS sequence"/>
</dbReference>
<evidence type="ECO:0000313" key="7">
    <source>
        <dbReference type="Proteomes" id="UP001212997"/>
    </source>
</evidence>
<comment type="similarity">
    <text evidence="2">Belongs to the AB hydrolase superfamily. Lipase family. Class 3 subfamily.</text>
</comment>
<dbReference type="InterPro" id="IPR051218">
    <property type="entry name" value="Sec_MonoDiacylglyc_Lipase"/>
</dbReference>
<sequence>MTTVPHLPPDGSFELVLRRKHLEQLRSVEIPDNHHDLPKMPWPLPGGGGPSPYEQLVQWSTQAKEQIAKAVSNRVVSPESIDWDNGLFTLLESAAVYLRDTDKVFQAVLEARKKTDEGNKRALQLLYDSQADIKKIAAMWGMNFEVICDLLKYSPEGYPMLNGPYCGVFFNNDRSKPFLGLAFKGTNPFSWSEVWKDLKFAMMLAAGNILWGSPLHRGFYQTMFLKFPHIDDVPLDFIKNMVDQFLQTYPGHSLGGAYATLCYAELMRLYNNDPTWYVTNPSEDTHTHLREAFFAGLKERQFVLRDLYTFGCPRVGGLMDDKDWARRYFDALGHHKGRSWRVGNSGDPVTKVPPAFPLISTWNHVDNGWKLDKGKDPVPLPTEVGTKPSFGFNPLLFGRHSTALYFQNLYNASTTGPKIEVEGVPEDPEGFKAGEITTENALAELGEEKEL</sequence>
<comment type="catalytic activity">
    <reaction evidence="3">
        <text>a diacylglycerol + H2O = a monoacylglycerol + a fatty acid + H(+)</text>
        <dbReference type="Rhea" id="RHEA:32731"/>
        <dbReference type="ChEBI" id="CHEBI:15377"/>
        <dbReference type="ChEBI" id="CHEBI:15378"/>
        <dbReference type="ChEBI" id="CHEBI:17408"/>
        <dbReference type="ChEBI" id="CHEBI:18035"/>
        <dbReference type="ChEBI" id="CHEBI:28868"/>
    </reaction>
</comment>
<dbReference type="Gene3D" id="3.40.50.1820">
    <property type="entry name" value="alpha/beta hydrolase"/>
    <property type="match status" value="1"/>
</dbReference>
<keyword evidence="7" id="KW-1185">Reference proteome</keyword>
<name>A0AAD5YHI1_9APHY</name>
<proteinExistence type="inferred from homology"/>
<dbReference type="PANTHER" id="PTHR45856">
    <property type="entry name" value="ALPHA/BETA-HYDROLASES SUPERFAMILY PROTEIN"/>
    <property type="match status" value="1"/>
</dbReference>
<evidence type="ECO:0000256" key="3">
    <source>
        <dbReference type="ARBA" id="ARBA00047591"/>
    </source>
</evidence>
<dbReference type="AlphaFoldDB" id="A0AAD5YHI1"/>
<evidence type="ECO:0000256" key="1">
    <source>
        <dbReference type="ARBA" id="ARBA00023157"/>
    </source>
</evidence>
<evidence type="ECO:0000256" key="2">
    <source>
        <dbReference type="ARBA" id="ARBA00043996"/>
    </source>
</evidence>
<dbReference type="PANTHER" id="PTHR45856:SF24">
    <property type="entry name" value="FUNGAL LIPASE-LIKE DOMAIN-CONTAINING PROTEIN"/>
    <property type="match status" value="1"/>
</dbReference>
<dbReference type="EMBL" id="JANAWD010000027">
    <property type="protein sequence ID" value="KAJ3490490.1"/>
    <property type="molecule type" value="Genomic_DNA"/>
</dbReference>
<gene>
    <name evidence="6" type="ORF">NLI96_g1410</name>
</gene>
<reference evidence="6" key="1">
    <citation type="submission" date="2022-07" db="EMBL/GenBank/DDBJ databases">
        <title>Genome Sequence of Physisporinus lineatus.</title>
        <authorList>
            <person name="Buettner E."/>
        </authorList>
    </citation>
    <scope>NUCLEOTIDE SEQUENCE</scope>
    <source>
        <strain evidence="6">VT162</strain>
    </source>
</reference>
<evidence type="ECO:0000313" key="6">
    <source>
        <dbReference type="EMBL" id="KAJ3490490.1"/>
    </source>
</evidence>
<keyword evidence="1" id="KW-1015">Disulfide bond</keyword>
<dbReference type="InterPro" id="IPR029058">
    <property type="entry name" value="AB_hydrolase_fold"/>
</dbReference>
<protein>
    <recommendedName>
        <fullName evidence="5">Fungal lipase-type domain-containing protein</fullName>
    </recommendedName>
</protein>